<gene>
    <name evidence="6" type="ORF">EVA_21063</name>
</gene>
<dbReference type="GO" id="GO:0006508">
    <property type="term" value="P:proteolysis"/>
    <property type="evidence" value="ECO:0007669"/>
    <property type="project" value="UniProtKB-KW"/>
</dbReference>
<accession>J9FMI3</accession>
<feature type="domain" description="Peptidase S8/S53" evidence="5">
    <location>
        <begin position="245"/>
        <end position="398"/>
    </location>
</feature>
<dbReference type="PANTHER" id="PTHR43806">
    <property type="entry name" value="PEPTIDASE S8"/>
    <property type="match status" value="1"/>
</dbReference>
<evidence type="ECO:0000256" key="2">
    <source>
        <dbReference type="ARBA" id="ARBA00022670"/>
    </source>
</evidence>
<dbReference type="InterPro" id="IPR036852">
    <property type="entry name" value="Peptidase_S8/S53_dom_sf"/>
</dbReference>
<keyword evidence="4" id="KW-0720">Serine protease</keyword>
<comment type="similarity">
    <text evidence="1">Belongs to the peptidase S8 family.</text>
</comment>
<evidence type="ECO:0000259" key="5">
    <source>
        <dbReference type="Pfam" id="PF00082"/>
    </source>
</evidence>
<evidence type="ECO:0000313" key="6">
    <source>
        <dbReference type="EMBL" id="EJW90827.1"/>
    </source>
</evidence>
<evidence type="ECO:0000256" key="4">
    <source>
        <dbReference type="ARBA" id="ARBA00022825"/>
    </source>
</evidence>
<dbReference type="PROSITE" id="PS51892">
    <property type="entry name" value="SUBTILASE"/>
    <property type="match status" value="1"/>
</dbReference>
<dbReference type="InterPro" id="IPR000209">
    <property type="entry name" value="Peptidase_S8/S53_dom"/>
</dbReference>
<dbReference type="PROSITE" id="PS00138">
    <property type="entry name" value="SUBTILASE_SER"/>
    <property type="match status" value="1"/>
</dbReference>
<keyword evidence="2" id="KW-0645">Protease</keyword>
<proteinExistence type="inferred from homology"/>
<dbReference type="AlphaFoldDB" id="J9FMI3"/>
<dbReference type="EMBL" id="AMCI01008579">
    <property type="protein sequence ID" value="EJW90827.1"/>
    <property type="molecule type" value="Genomic_DNA"/>
</dbReference>
<sequence>MTNIAAGSKVNGNDFYGIAYEADLIMVPSTFEDNKVLEEAKYIRDFAEKQGKPFVINMSFGSHIGPHDGSDPFSQAMCDLSGKGGILVAAMGNEGQDKLHGYHRFTADGEKINLVVNLEDNPYNYMYMDLWGQQTDGQQHLKVKPFVFNKRTKKKDFKNDAFWKSCGQTEGVIEPYNKKEHYFFSINKSYMQNGNDALFFGLEIEGKAGNEFHAWINPRSGQMHKVFGDGYLVGDNGYCVGEGAASIPEAIAVASYNATNGSFISANDGRTYNFHAASDKGKVSDFSSRGPSLGSEPKPLVAAPGSNIHSAVSRYGSDFDKKAYDIVSIVKEGSTTDYYSSMNGTSMASPTVAGIVALWLEANPTLDYAQVKEIIQKTSVLDKQIGTSEKWDVNRGYGKIDAYAGLKMALAMAENAGVEDVTMNSETPVTIQKKAGEIAILFNNDESYAQVTLYNASGMVVKRENLQNVRRGQEIVVSSTGLPAGVYVVGITTTAYKSAKKLLIR</sequence>
<name>J9FMI3_9ZZZZ</name>
<dbReference type="InterPro" id="IPR050131">
    <property type="entry name" value="Peptidase_S8_subtilisin-like"/>
</dbReference>
<dbReference type="InterPro" id="IPR023828">
    <property type="entry name" value="Peptidase_S8_Ser-AS"/>
</dbReference>
<dbReference type="InterPro" id="IPR026444">
    <property type="entry name" value="Secre_tail"/>
</dbReference>
<dbReference type="GO" id="GO:0004252">
    <property type="term" value="F:serine-type endopeptidase activity"/>
    <property type="evidence" value="ECO:0007669"/>
    <property type="project" value="InterPro"/>
</dbReference>
<dbReference type="Pfam" id="PF00082">
    <property type="entry name" value="Peptidase_S8"/>
    <property type="match status" value="2"/>
</dbReference>
<organism evidence="6">
    <name type="scientific">gut metagenome</name>
    <dbReference type="NCBI Taxonomy" id="749906"/>
    <lineage>
        <taxon>unclassified sequences</taxon>
        <taxon>metagenomes</taxon>
        <taxon>organismal metagenomes</taxon>
    </lineage>
</organism>
<evidence type="ECO:0000256" key="3">
    <source>
        <dbReference type="ARBA" id="ARBA00022801"/>
    </source>
</evidence>
<dbReference type="NCBIfam" id="TIGR04183">
    <property type="entry name" value="Por_Secre_tail"/>
    <property type="match status" value="1"/>
</dbReference>
<reference evidence="6" key="1">
    <citation type="journal article" date="2012" name="PLoS ONE">
        <title>Gene sets for utilization of primary and secondary nutrition supplies in the distal gut of endangered iberian lynx.</title>
        <authorList>
            <person name="Alcaide M."/>
            <person name="Messina E."/>
            <person name="Richter M."/>
            <person name="Bargiela R."/>
            <person name="Peplies J."/>
            <person name="Huws S.A."/>
            <person name="Newbold C.J."/>
            <person name="Golyshin P.N."/>
            <person name="Simon M.A."/>
            <person name="Lopez G."/>
            <person name="Yakimov M.M."/>
            <person name="Ferrer M."/>
        </authorList>
    </citation>
    <scope>NUCLEOTIDE SEQUENCE</scope>
</reference>
<dbReference type="Gene3D" id="3.40.50.200">
    <property type="entry name" value="Peptidase S8/S53 domain"/>
    <property type="match status" value="2"/>
</dbReference>
<evidence type="ECO:0000256" key="1">
    <source>
        <dbReference type="ARBA" id="ARBA00011073"/>
    </source>
</evidence>
<comment type="caution">
    <text evidence="6">The sequence shown here is derived from an EMBL/GenBank/DDBJ whole genome shotgun (WGS) entry which is preliminary data.</text>
</comment>
<dbReference type="PANTHER" id="PTHR43806:SF11">
    <property type="entry name" value="CEREVISIN-RELATED"/>
    <property type="match status" value="1"/>
</dbReference>
<feature type="domain" description="Peptidase S8/S53" evidence="5">
    <location>
        <begin position="3"/>
        <end position="96"/>
    </location>
</feature>
<keyword evidence="3" id="KW-0378">Hydrolase</keyword>
<protein>
    <submittedName>
        <fullName evidence="6">Subtilase family domain protein</fullName>
    </submittedName>
</protein>
<dbReference type="SUPFAM" id="SSF52743">
    <property type="entry name" value="Subtilisin-like"/>
    <property type="match status" value="1"/>
</dbReference>